<dbReference type="Pfam" id="PF06296">
    <property type="entry name" value="RelE"/>
    <property type="match status" value="1"/>
</dbReference>
<gene>
    <name evidence="1" type="ordered locus">Pnap_4308</name>
</gene>
<dbReference type="InterPro" id="IPR009387">
    <property type="entry name" value="HigB-2"/>
</dbReference>
<keyword evidence="1" id="KW-0614">Plasmid</keyword>
<dbReference type="OrthoDB" id="8607264at2"/>
<accession>A1VVB2</accession>
<organism evidence="1 2">
    <name type="scientific">Polaromonas naphthalenivorans (strain CJ2)</name>
    <dbReference type="NCBI Taxonomy" id="365044"/>
    <lineage>
        <taxon>Bacteria</taxon>
        <taxon>Pseudomonadati</taxon>
        <taxon>Pseudomonadota</taxon>
        <taxon>Betaproteobacteria</taxon>
        <taxon>Burkholderiales</taxon>
        <taxon>Comamonadaceae</taxon>
        <taxon>Polaromonas</taxon>
    </lineage>
</organism>
<dbReference type="KEGG" id="pna:Pnap_4308"/>
<evidence type="ECO:0008006" key="3">
    <source>
        <dbReference type="Google" id="ProtNLM"/>
    </source>
</evidence>
<reference evidence="2" key="1">
    <citation type="journal article" date="2009" name="Environ. Microbiol.">
        <title>The genome of Polaromonas naphthalenivorans strain CJ2, isolated from coal tar-contaminated sediment, reveals physiological and metabolic versatility and evolution through extensive horizontal gene transfer.</title>
        <authorList>
            <person name="Yagi J.M."/>
            <person name="Sims D."/>
            <person name="Brettin T."/>
            <person name="Bruce D."/>
            <person name="Madsen E.L."/>
        </authorList>
    </citation>
    <scope>NUCLEOTIDE SEQUENCE [LARGE SCALE GENOMIC DNA]</scope>
    <source>
        <strain evidence="2">CJ2</strain>
        <plasmid evidence="2">Plasmid pPNAP01</plasmid>
    </source>
</reference>
<proteinExistence type="predicted"/>
<dbReference type="HOGENOM" id="CLU_132631_1_0_4"/>
<sequence>MHSKKVFKTKSFARWARKLISDSELCVAALEIEKNLYEADLGGGVCKKRIAVPGHGKSGSTRTLVAKRHENAIFFIVGRSKSDPGADFSPTEETVAKAYAGLLQKASLSKLNQMKVNGALVEICDDKENCKR</sequence>
<evidence type="ECO:0000313" key="1">
    <source>
        <dbReference type="EMBL" id="ABM39590.1"/>
    </source>
</evidence>
<dbReference type="Proteomes" id="UP000000644">
    <property type="component" value="Plasmid pPNAP01"/>
</dbReference>
<name>A1VVB2_POLNA</name>
<dbReference type="RefSeq" id="WP_011797963.1">
    <property type="nucleotide sequence ID" value="NC_008757.1"/>
</dbReference>
<geneLocation type="plasmid" evidence="1 2">
    <name>pPNAP01</name>
</geneLocation>
<evidence type="ECO:0000313" key="2">
    <source>
        <dbReference type="Proteomes" id="UP000000644"/>
    </source>
</evidence>
<dbReference type="EMBL" id="CP000530">
    <property type="protein sequence ID" value="ABM39590.1"/>
    <property type="molecule type" value="Genomic_DNA"/>
</dbReference>
<dbReference type="PIRSF" id="PIRSF018634">
    <property type="entry name" value="UCP018634"/>
    <property type="match status" value="1"/>
</dbReference>
<dbReference type="AlphaFoldDB" id="A1VVB2"/>
<protein>
    <recommendedName>
        <fullName evidence="3">Type II toxin-antitoxin system RelE/ParE family toxin</fullName>
    </recommendedName>
</protein>
<keyword evidence="2" id="KW-1185">Reference proteome</keyword>